<dbReference type="GO" id="GO:0016791">
    <property type="term" value="F:phosphatase activity"/>
    <property type="evidence" value="ECO:0007669"/>
    <property type="project" value="TreeGrafter"/>
</dbReference>
<dbReference type="InterPro" id="IPR029033">
    <property type="entry name" value="His_PPase_superfam"/>
</dbReference>
<feature type="active site" description="Tele-phosphohistidine intermediate" evidence="1">
    <location>
        <position position="8"/>
    </location>
</feature>
<feature type="binding site" evidence="2">
    <location>
        <begin position="7"/>
        <end position="14"/>
    </location>
    <ligand>
        <name>substrate</name>
    </ligand>
</feature>
<keyword evidence="4" id="KW-1185">Reference proteome</keyword>
<reference evidence="3 4" key="1">
    <citation type="submission" date="2021-05" db="EMBL/GenBank/DDBJ databases">
        <title>Novel Bacillus species.</title>
        <authorList>
            <person name="Liu G."/>
        </authorList>
    </citation>
    <scope>NUCLEOTIDE SEQUENCE [LARGE SCALE GENOMIC DNA]</scope>
    <source>
        <strain evidence="3 4">FJAT-49682</strain>
    </source>
</reference>
<dbReference type="InterPro" id="IPR050275">
    <property type="entry name" value="PGM_Phosphatase"/>
</dbReference>
<comment type="caution">
    <text evidence="3">The sequence shown here is derived from an EMBL/GenBank/DDBJ whole genome shotgun (WGS) entry which is preliminary data.</text>
</comment>
<feature type="binding site" evidence="2">
    <location>
        <position position="92"/>
    </location>
    <ligand>
        <name>substrate</name>
    </ligand>
</feature>
<gene>
    <name evidence="3" type="ORF">KHA91_04335</name>
</gene>
<dbReference type="GO" id="GO:0005737">
    <property type="term" value="C:cytoplasm"/>
    <property type="evidence" value="ECO:0007669"/>
    <property type="project" value="TreeGrafter"/>
</dbReference>
<protein>
    <submittedName>
        <fullName evidence="3">Histidine phosphatase family protein</fullName>
    </submittedName>
</protein>
<dbReference type="Gene3D" id="3.40.50.1240">
    <property type="entry name" value="Phosphoglycerate mutase-like"/>
    <property type="match status" value="1"/>
</dbReference>
<dbReference type="SUPFAM" id="SSF53254">
    <property type="entry name" value="Phosphoglycerate mutase-like"/>
    <property type="match status" value="1"/>
</dbReference>
<dbReference type="AlphaFoldDB" id="A0A942UIA3"/>
<evidence type="ECO:0000256" key="1">
    <source>
        <dbReference type="PIRSR" id="PIRSR613078-1"/>
    </source>
</evidence>
<organism evidence="3 4">
    <name type="scientific">Lederbergia citrea</name>
    <dbReference type="NCBI Taxonomy" id="2833581"/>
    <lineage>
        <taxon>Bacteria</taxon>
        <taxon>Bacillati</taxon>
        <taxon>Bacillota</taxon>
        <taxon>Bacilli</taxon>
        <taxon>Bacillales</taxon>
        <taxon>Bacillaceae</taxon>
        <taxon>Lederbergia</taxon>
    </lineage>
</organism>
<dbReference type="Pfam" id="PF00300">
    <property type="entry name" value="His_Phos_1"/>
    <property type="match status" value="1"/>
</dbReference>
<proteinExistence type="predicted"/>
<dbReference type="Proteomes" id="UP000676456">
    <property type="component" value="Unassembled WGS sequence"/>
</dbReference>
<dbReference type="PANTHER" id="PTHR48100:SF59">
    <property type="entry name" value="ADENOSYLCOBALAMIN_ALPHA-RIBAZOLE PHOSPHATASE"/>
    <property type="match status" value="1"/>
</dbReference>
<evidence type="ECO:0000313" key="4">
    <source>
        <dbReference type="Proteomes" id="UP000676456"/>
    </source>
</evidence>
<sequence length="183" mass="21337">MQITFIRHLPTEWNKKKWLQGKKDIGLLPITEVFQKEITKNQKLLIKLLPFDVVLASGLKRTQQTAHVYGYEPETEDLLNEFDFGPFEGLPKQKLIEHYGKNWIENPKELVLGESIKSLEERIILFLERYKSSKNILVFGHGTWIRAVLSYHRYGHINNLNKMIVENNDCITLFINSGGLDID</sequence>
<dbReference type="PANTHER" id="PTHR48100">
    <property type="entry name" value="BROAD-SPECIFICITY PHOSPHATASE YOR283W-RELATED"/>
    <property type="match status" value="1"/>
</dbReference>
<dbReference type="InterPro" id="IPR013078">
    <property type="entry name" value="His_Pase_superF_clade-1"/>
</dbReference>
<dbReference type="SMART" id="SM00855">
    <property type="entry name" value="PGAM"/>
    <property type="match status" value="1"/>
</dbReference>
<dbReference type="RefSeq" id="WP_213096960.1">
    <property type="nucleotide sequence ID" value="NZ_JAGYPH010000001.1"/>
</dbReference>
<name>A0A942UIA3_9BACI</name>
<feature type="active site" description="Proton donor/acceptor" evidence="1">
    <location>
        <position position="81"/>
    </location>
</feature>
<evidence type="ECO:0000256" key="2">
    <source>
        <dbReference type="PIRSR" id="PIRSR613078-2"/>
    </source>
</evidence>
<dbReference type="CDD" id="cd07067">
    <property type="entry name" value="HP_PGM_like"/>
    <property type="match status" value="1"/>
</dbReference>
<dbReference type="EMBL" id="JAGYPN010000001">
    <property type="protein sequence ID" value="MBS4221980.1"/>
    <property type="molecule type" value="Genomic_DNA"/>
</dbReference>
<accession>A0A942UIA3</accession>
<evidence type="ECO:0000313" key="3">
    <source>
        <dbReference type="EMBL" id="MBS4221980.1"/>
    </source>
</evidence>
<feature type="binding site" evidence="2">
    <location>
        <position position="61"/>
    </location>
    <ligand>
        <name>substrate</name>
    </ligand>
</feature>